<evidence type="ECO:0000313" key="3">
    <source>
        <dbReference type="Proteomes" id="UP000245368"/>
    </source>
</evidence>
<evidence type="ECO:0000256" key="1">
    <source>
        <dbReference type="SAM" id="Phobius"/>
    </source>
</evidence>
<dbReference type="KEGG" id="dez:DKM44_02595"/>
<keyword evidence="1" id="KW-0812">Transmembrane</keyword>
<keyword evidence="1" id="KW-1133">Transmembrane helix</keyword>
<feature type="transmembrane region" description="Helical" evidence="1">
    <location>
        <begin position="233"/>
        <end position="252"/>
    </location>
</feature>
<keyword evidence="3" id="KW-1185">Reference proteome</keyword>
<feature type="transmembrane region" description="Helical" evidence="1">
    <location>
        <begin position="192"/>
        <end position="212"/>
    </location>
</feature>
<protein>
    <submittedName>
        <fullName evidence="2">ABC transporter permease</fullName>
    </submittedName>
</protein>
<feature type="transmembrane region" description="Helical" evidence="1">
    <location>
        <begin position="52"/>
        <end position="78"/>
    </location>
</feature>
<dbReference type="OrthoDB" id="74105at2"/>
<keyword evidence="1" id="KW-0472">Membrane</keyword>
<evidence type="ECO:0000313" key="2">
    <source>
        <dbReference type="EMBL" id="AWN22262.1"/>
    </source>
</evidence>
<sequence length="257" mass="27842">MLTLIALEFRKLFGARSVRLAALICVLLPWIWPLAPRLRAVYNLVIVSGWQVPTLSLITMTQFLLPLLVALTCAEMIGTEISQGTLAPLILRPIDRSRIIIAKLITALLYPAALLLILFAASLVAGLRFGFGDFSGGTGLGPGLFVGVGQLTSSEAFMQVLRSYALDALALMPIAALALLFAVVYLNTAAAALATLATIQIMNMLVVFPEALQKILITTYLDLYSRQGDLTQPIILMVIYTIGFSVLAVFAFEKRDL</sequence>
<dbReference type="EMBL" id="CP029494">
    <property type="protein sequence ID" value="AWN22262.1"/>
    <property type="molecule type" value="Genomic_DNA"/>
</dbReference>
<organism evidence="2 3">
    <name type="scientific">Deinococcus irradiatisoli</name>
    <dbReference type="NCBI Taxonomy" id="2202254"/>
    <lineage>
        <taxon>Bacteria</taxon>
        <taxon>Thermotogati</taxon>
        <taxon>Deinococcota</taxon>
        <taxon>Deinococci</taxon>
        <taxon>Deinococcales</taxon>
        <taxon>Deinococcaceae</taxon>
        <taxon>Deinococcus</taxon>
    </lineage>
</organism>
<dbReference type="PANTHER" id="PTHR37305">
    <property type="entry name" value="INTEGRAL MEMBRANE PROTEIN-RELATED"/>
    <property type="match status" value="1"/>
</dbReference>
<dbReference type="PANTHER" id="PTHR37305:SF1">
    <property type="entry name" value="MEMBRANE PROTEIN"/>
    <property type="match status" value="1"/>
</dbReference>
<dbReference type="AlphaFoldDB" id="A0A2Z3JB65"/>
<feature type="transmembrane region" description="Helical" evidence="1">
    <location>
        <begin position="99"/>
        <end position="122"/>
    </location>
</feature>
<name>A0A2Z3JB65_9DEIO</name>
<reference evidence="2 3" key="1">
    <citation type="submission" date="2018-05" db="EMBL/GenBank/DDBJ databases">
        <title>Complete Genome Sequence of Deinococcus sp. strain 17bor-2.</title>
        <authorList>
            <person name="Srinivasan S."/>
        </authorList>
    </citation>
    <scope>NUCLEOTIDE SEQUENCE [LARGE SCALE GENOMIC DNA]</scope>
    <source>
        <strain evidence="2 3">17bor-2</strain>
    </source>
</reference>
<dbReference type="Pfam" id="PF12730">
    <property type="entry name" value="ABC2_membrane_4"/>
    <property type="match status" value="1"/>
</dbReference>
<feature type="transmembrane region" description="Helical" evidence="1">
    <location>
        <begin position="164"/>
        <end position="186"/>
    </location>
</feature>
<gene>
    <name evidence="2" type="ORF">DKM44_02595</name>
</gene>
<dbReference type="RefSeq" id="WP_109825167.1">
    <property type="nucleotide sequence ID" value="NZ_CP029494.1"/>
</dbReference>
<accession>A0A2Z3JB65</accession>
<proteinExistence type="predicted"/>
<feature type="transmembrane region" description="Helical" evidence="1">
    <location>
        <begin position="12"/>
        <end position="32"/>
    </location>
</feature>
<dbReference type="Proteomes" id="UP000245368">
    <property type="component" value="Chromosome"/>
</dbReference>